<dbReference type="OMA" id="VISYAEW"/>
<accession>T1FXY4</accession>
<organism evidence="17 18">
    <name type="scientific">Helobdella robusta</name>
    <name type="common">Californian leech</name>
    <dbReference type="NCBI Taxonomy" id="6412"/>
    <lineage>
        <taxon>Eukaryota</taxon>
        <taxon>Metazoa</taxon>
        <taxon>Spiralia</taxon>
        <taxon>Lophotrochozoa</taxon>
        <taxon>Annelida</taxon>
        <taxon>Clitellata</taxon>
        <taxon>Hirudinea</taxon>
        <taxon>Rhynchobdellida</taxon>
        <taxon>Glossiphoniidae</taxon>
        <taxon>Helobdella</taxon>
    </lineage>
</organism>
<reference evidence="17" key="3">
    <citation type="submission" date="2015-06" db="UniProtKB">
        <authorList>
            <consortium name="EnsemblMetazoa"/>
        </authorList>
    </citation>
    <scope>IDENTIFICATION</scope>
</reference>
<keyword evidence="10" id="KW-0496">Mitochondrion</keyword>
<dbReference type="AlphaFoldDB" id="T1FXY4"/>
<evidence type="ECO:0000256" key="3">
    <source>
        <dbReference type="ARBA" id="ARBA00022448"/>
    </source>
</evidence>
<keyword evidence="4 12" id="KW-0812">Transmembrane</keyword>
<evidence type="ECO:0000259" key="15">
    <source>
        <dbReference type="PROSITE" id="PS50222"/>
    </source>
</evidence>
<reference evidence="18" key="1">
    <citation type="submission" date="2012-12" db="EMBL/GenBank/DDBJ databases">
        <authorList>
            <person name="Hellsten U."/>
            <person name="Grimwood J."/>
            <person name="Chapman J.A."/>
            <person name="Shapiro H."/>
            <person name="Aerts A."/>
            <person name="Otillar R.P."/>
            <person name="Terry A.Y."/>
            <person name="Boore J.L."/>
            <person name="Simakov O."/>
            <person name="Marletaz F."/>
            <person name="Cho S.-J."/>
            <person name="Edsinger-Gonzales E."/>
            <person name="Havlak P."/>
            <person name="Kuo D.-H."/>
            <person name="Larsson T."/>
            <person name="Lv J."/>
            <person name="Arendt D."/>
            <person name="Savage R."/>
            <person name="Osoegawa K."/>
            <person name="de Jong P."/>
            <person name="Lindberg D.R."/>
            <person name="Seaver E.C."/>
            <person name="Weisblat D.A."/>
            <person name="Putnam N.H."/>
            <person name="Grigoriev I.V."/>
            <person name="Rokhsar D.S."/>
        </authorList>
    </citation>
    <scope>NUCLEOTIDE SEQUENCE</scope>
</reference>
<feature type="repeat" description="Solcar" evidence="12">
    <location>
        <begin position="366"/>
        <end position="453"/>
    </location>
</feature>
<dbReference type="InterPro" id="IPR002067">
    <property type="entry name" value="MCP"/>
</dbReference>
<dbReference type="PANTHER" id="PTHR24089">
    <property type="entry name" value="SOLUTE CARRIER FAMILY 25"/>
    <property type="match status" value="1"/>
</dbReference>
<dbReference type="InterPro" id="IPR018108">
    <property type="entry name" value="MCP_transmembrane"/>
</dbReference>
<dbReference type="PROSITE" id="PS50222">
    <property type="entry name" value="EF_HAND_2"/>
    <property type="match status" value="4"/>
</dbReference>
<feature type="domain" description="EF-hand" evidence="15">
    <location>
        <begin position="37"/>
        <end position="72"/>
    </location>
</feature>
<dbReference type="Gene3D" id="1.50.40.10">
    <property type="entry name" value="Mitochondrial carrier domain"/>
    <property type="match status" value="1"/>
</dbReference>
<dbReference type="HOGENOM" id="CLU_015166_2_0_1"/>
<dbReference type="GO" id="GO:0005509">
    <property type="term" value="F:calcium ion binding"/>
    <property type="evidence" value="ECO:0007669"/>
    <property type="project" value="InterPro"/>
</dbReference>
<dbReference type="CDD" id="cd00051">
    <property type="entry name" value="EFh"/>
    <property type="match status" value="2"/>
</dbReference>
<dbReference type="InterPro" id="IPR018247">
    <property type="entry name" value="EF_Hand_1_Ca_BS"/>
</dbReference>
<dbReference type="PRINTS" id="PR00926">
    <property type="entry name" value="MITOCARRIER"/>
</dbReference>
<dbReference type="STRING" id="6412.T1FXY4"/>
<keyword evidence="8" id="KW-0106">Calcium</keyword>
<dbReference type="GO" id="GO:0005743">
    <property type="term" value="C:mitochondrial inner membrane"/>
    <property type="evidence" value="ECO:0007669"/>
    <property type="project" value="UniProtKB-SubCell"/>
</dbReference>
<evidence type="ECO:0000256" key="4">
    <source>
        <dbReference type="ARBA" id="ARBA00022692"/>
    </source>
</evidence>
<dbReference type="SUPFAM" id="SSF47473">
    <property type="entry name" value="EF-hand"/>
    <property type="match status" value="1"/>
</dbReference>
<dbReference type="EMBL" id="KB096324">
    <property type="protein sequence ID" value="ESO06712.1"/>
    <property type="molecule type" value="Genomic_DNA"/>
</dbReference>
<proteinExistence type="inferred from homology"/>
<evidence type="ECO:0000256" key="11">
    <source>
        <dbReference type="ARBA" id="ARBA00023136"/>
    </source>
</evidence>
<dbReference type="InParanoid" id="T1FXY4"/>
<protein>
    <recommendedName>
        <fullName evidence="15">EF-hand domain-containing protein</fullName>
    </recommendedName>
</protein>
<keyword evidence="18" id="KW-1185">Reference proteome</keyword>
<keyword evidence="5" id="KW-0479">Metal-binding</keyword>
<keyword evidence="9 14" id="KW-1133">Transmembrane helix</keyword>
<dbReference type="Gene3D" id="1.10.238.10">
    <property type="entry name" value="EF-hand"/>
    <property type="match status" value="2"/>
</dbReference>
<evidence type="ECO:0000313" key="16">
    <source>
        <dbReference type="EMBL" id="ESO06712.1"/>
    </source>
</evidence>
<evidence type="ECO:0000313" key="18">
    <source>
        <dbReference type="Proteomes" id="UP000015101"/>
    </source>
</evidence>
<dbReference type="GO" id="GO:0015867">
    <property type="term" value="P:ATP transport"/>
    <property type="evidence" value="ECO:0000318"/>
    <property type="project" value="GO_Central"/>
</dbReference>
<dbReference type="RefSeq" id="XP_009016080.1">
    <property type="nucleotide sequence ID" value="XM_009017832.1"/>
</dbReference>
<feature type="domain" description="EF-hand" evidence="15">
    <location>
        <begin position="1"/>
        <end position="36"/>
    </location>
</feature>
<dbReference type="FunFam" id="1.10.238.10:FF:000028">
    <property type="entry name" value="Putative calcium-binding mitochondrial carrier protein scamc-2"/>
    <property type="match status" value="1"/>
</dbReference>
<evidence type="ECO:0000256" key="10">
    <source>
        <dbReference type="ARBA" id="ARBA00023128"/>
    </source>
</evidence>
<feature type="domain" description="EF-hand" evidence="15">
    <location>
        <begin position="104"/>
        <end position="139"/>
    </location>
</feature>
<evidence type="ECO:0000256" key="7">
    <source>
        <dbReference type="ARBA" id="ARBA00022792"/>
    </source>
</evidence>
<keyword evidence="7" id="KW-0999">Mitochondrion inner membrane</keyword>
<name>T1FXY4_HELRO</name>
<keyword evidence="3 13" id="KW-0813">Transport</keyword>
<dbReference type="PROSITE" id="PS50920">
    <property type="entry name" value="SOLCAR"/>
    <property type="match status" value="3"/>
</dbReference>
<comment type="similarity">
    <text evidence="2 13">Belongs to the mitochondrial carrier (TC 2.A.29) family.</text>
</comment>
<dbReference type="SUPFAM" id="SSF103506">
    <property type="entry name" value="Mitochondrial carrier"/>
    <property type="match status" value="1"/>
</dbReference>
<evidence type="ECO:0000256" key="12">
    <source>
        <dbReference type="PROSITE-ProRule" id="PRU00282"/>
    </source>
</evidence>
<dbReference type="KEGG" id="hro:HELRODRAFT_64745"/>
<reference evidence="16 18" key="2">
    <citation type="journal article" date="2013" name="Nature">
        <title>Insights into bilaterian evolution from three spiralian genomes.</title>
        <authorList>
            <person name="Simakov O."/>
            <person name="Marletaz F."/>
            <person name="Cho S.J."/>
            <person name="Edsinger-Gonzales E."/>
            <person name="Havlak P."/>
            <person name="Hellsten U."/>
            <person name="Kuo D.H."/>
            <person name="Larsson T."/>
            <person name="Lv J."/>
            <person name="Arendt D."/>
            <person name="Savage R."/>
            <person name="Osoegawa K."/>
            <person name="de Jong P."/>
            <person name="Grimwood J."/>
            <person name="Chapman J.A."/>
            <person name="Shapiro H."/>
            <person name="Aerts A."/>
            <person name="Otillar R.P."/>
            <person name="Terry A.Y."/>
            <person name="Boore J.L."/>
            <person name="Grigoriev I.V."/>
            <person name="Lindberg D.R."/>
            <person name="Seaver E.C."/>
            <person name="Weisblat D.A."/>
            <person name="Putnam N.H."/>
            <person name="Rokhsar D.S."/>
        </authorList>
    </citation>
    <scope>NUCLEOTIDE SEQUENCE</scope>
</reference>
<dbReference type="EnsemblMetazoa" id="HelroT64745">
    <property type="protein sequence ID" value="HelroP64745"/>
    <property type="gene ID" value="HelroG64745"/>
</dbReference>
<dbReference type="CTD" id="20213682"/>
<feature type="repeat" description="Solcar" evidence="12">
    <location>
        <begin position="174"/>
        <end position="260"/>
    </location>
</feature>
<evidence type="ECO:0000313" key="17">
    <source>
        <dbReference type="EnsemblMetazoa" id="HelroP64745"/>
    </source>
</evidence>
<dbReference type="InterPro" id="IPR011992">
    <property type="entry name" value="EF-hand-dom_pair"/>
</dbReference>
<keyword evidence="11 12" id="KW-0472">Membrane</keyword>
<feature type="repeat" description="Solcar" evidence="12">
    <location>
        <begin position="270"/>
        <end position="355"/>
    </location>
</feature>
<dbReference type="InterPro" id="IPR023395">
    <property type="entry name" value="MCP_dom_sf"/>
</dbReference>
<dbReference type="Pfam" id="PF13499">
    <property type="entry name" value="EF-hand_7"/>
    <property type="match status" value="2"/>
</dbReference>
<evidence type="ECO:0000256" key="8">
    <source>
        <dbReference type="ARBA" id="ARBA00022837"/>
    </source>
</evidence>
<evidence type="ECO:0000256" key="13">
    <source>
        <dbReference type="RuleBase" id="RU000488"/>
    </source>
</evidence>
<dbReference type="GeneID" id="20213682"/>
<evidence type="ECO:0000256" key="1">
    <source>
        <dbReference type="ARBA" id="ARBA00004448"/>
    </source>
</evidence>
<feature type="transmembrane region" description="Helical" evidence="14">
    <location>
        <begin position="369"/>
        <end position="392"/>
    </location>
</feature>
<dbReference type="GO" id="GO:0005347">
    <property type="term" value="F:ATP transmembrane transporter activity"/>
    <property type="evidence" value="ECO:0000318"/>
    <property type="project" value="GO_Central"/>
</dbReference>
<dbReference type="FunFam" id="1.50.40.10:FF:000003">
    <property type="entry name" value="Putative calcium-binding mitochondrial carrier protein scamc-2"/>
    <property type="match status" value="1"/>
</dbReference>
<evidence type="ECO:0000256" key="2">
    <source>
        <dbReference type="ARBA" id="ARBA00006375"/>
    </source>
</evidence>
<dbReference type="OrthoDB" id="270584at2759"/>
<dbReference type="InterPro" id="IPR002048">
    <property type="entry name" value="EF_hand_dom"/>
</dbReference>
<evidence type="ECO:0000256" key="5">
    <source>
        <dbReference type="ARBA" id="ARBA00022723"/>
    </source>
</evidence>
<dbReference type="Proteomes" id="UP000015101">
    <property type="component" value="Unassembled WGS sequence"/>
</dbReference>
<feature type="transmembrane region" description="Helical" evidence="14">
    <location>
        <begin position="326"/>
        <end position="349"/>
    </location>
</feature>
<evidence type="ECO:0000256" key="14">
    <source>
        <dbReference type="SAM" id="Phobius"/>
    </source>
</evidence>
<dbReference type="SMART" id="SM00054">
    <property type="entry name" value="EFh"/>
    <property type="match status" value="4"/>
</dbReference>
<sequence length="459" mass="51741">MEKERIERLFKRLDIDQDGRIGLNDFTKALSQLDIPTTKEQRENFFSKYDENKDGVINLEEFISYIKEHEKGLKLSFDSLDHNKDGYIDADEVINTLKKIGVQISRAEAIKMIKRMDKNNSLTINWDEWRDYLFMSPSIDVTEICKSWRHSLSMDTGEPAAVPDDYTEAELQSGAWWRHLVAGGIAGAVSRTCTAPFDRLKLTLMVYASQKNPIQIIGGFRYMIKEGGITSLWRGNGINVVKIVPETAVKFMAYEQVKKLMVLNNNGLELGIVERFLAGSAAGAISQTVIYPMEVLKTRLSLRKTGQFDGVLDCARKIYARDGYHCFFKGYLTNLLGIIPYAGIDLAIYEQLKHWYIEKYPDKREPGSLVLLACGTISSSCGAVASYPLALIRAKQQMNVSVHQVELSLAGHLRYILANEGPRGLYRGLAPNFLKVAPAVSISYVVYEHARKLLGIEMS</sequence>
<dbReference type="Pfam" id="PF00153">
    <property type="entry name" value="Mito_carr"/>
    <property type="match status" value="3"/>
</dbReference>
<evidence type="ECO:0000256" key="9">
    <source>
        <dbReference type="ARBA" id="ARBA00022989"/>
    </source>
</evidence>
<dbReference type="EMBL" id="AMQM01000692">
    <property type="status" value="NOT_ANNOTATED_CDS"/>
    <property type="molecule type" value="Genomic_DNA"/>
</dbReference>
<dbReference type="PROSITE" id="PS00018">
    <property type="entry name" value="EF_HAND_1"/>
    <property type="match status" value="3"/>
</dbReference>
<evidence type="ECO:0000256" key="6">
    <source>
        <dbReference type="ARBA" id="ARBA00022737"/>
    </source>
</evidence>
<dbReference type="eggNOG" id="KOG0036">
    <property type="taxonomic scope" value="Eukaryota"/>
</dbReference>
<comment type="subcellular location">
    <subcellularLocation>
        <location evidence="1">Mitochondrion inner membrane</location>
        <topology evidence="1">Multi-pass membrane protein</topology>
    </subcellularLocation>
</comment>
<feature type="domain" description="EF-hand" evidence="15">
    <location>
        <begin position="77"/>
        <end position="103"/>
    </location>
</feature>
<keyword evidence="6" id="KW-0677">Repeat</keyword>
<gene>
    <name evidence="17" type="primary">20213682</name>
    <name evidence="16" type="ORF">HELRODRAFT_64745</name>
</gene>
<dbReference type="GO" id="GO:0015866">
    <property type="term" value="P:ADP transport"/>
    <property type="evidence" value="ECO:0000318"/>
    <property type="project" value="GO_Central"/>
</dbReference>